<organism evidence="2 3">
    <name type="scientific">Stephania japonica</name>
    <dbReference type="NCBI Taxonomy" id="461633"/>
    <lineage>
        <taxon>Eukaryota</taxon>
        <taxon>Viridiplantae</taxon>
        <taxon>Streptophyta</taxon>
        <taxon>Embryophyta</taxon>
        <taxon>Tracheophyta</taxon>
        <taxon>Spermatophyta</taxon>
        <taxon>Magnoliopsida</taxon>
        <taxon>Ranunculales</taxon>
        <taxon>Menispermaceae</taxon>
        <taxon>Menispermoideae</taxon>
        <taxon>Cissampelideae</taxon>
        <taxon>Stephania</taxon>
    </lineage>
</organism>
<feature type="region of interest" description="Disordered" evidence="1">
    <location>
        <begin position="1"/>
        <end position="23"/>
    </location>
</feature>
<sequence length="180" mass="20640">MSERRTEIGRRKKRRSREELKSSGVRWRLRGRVDRGSRHDDCRPCRSVMRWTEKSRKKEMSERRTEIGRRKKRRSREELKSSGVRWRLRGRGGVSSAMAKAMAESGEGKGVVSLAGNEPMWKGLRTPESRTSPVKHRKLGTVLNEHAILVKCDSVIEGPREGKERSLVNIIDSCGTCLLT</sequence>
<evidence type="ECO:0000313" key="2">
    <source>
        <dbReference type="EMBL" id="KAK9110273.1"/>
    </source>
</evidence>
<dbReference type="EMBL" id="JBBNAE010000007">
    <property type="protein sequence ID" value="KAK9110273.1"/>
    <property type="molecule type" value="Genomic_DNA"/>
</dbReference>
<feature type="compositionally biased region" description="Basic and acidic residues" evidence="1">
    <location>
        <begin position="53"/>
        <end position="68"/>
    </location>
</feature>
<proteinExistence type="predicted"/>
<feature type="region of interest" description="Disordered" evidence="1">
    <location>
        <begin position="53"/>
        <end position="82"/>
    </location>
</feature>
<keyword evidence="3" id="KW-1185">Reference proteome</keyword>
<accession>A0AAP0NKE9</accession>
<evidence type="ECO:0000313" key="3">
    <source>
        <dbReference type="Proteomes" id="UP001417504"/>
    </source>
</evidence>
<name>A0AAP0NKE9_9MAGN</name>
<evidence type="ECO:0000256" key="1">
    <source>
        <dbReference type="SAM" id="MobiDB-lite"/>
    </source>
</evidence>
<comment type="caution">
    <text evidence="2">The sequence shown here is derived from an EMBL/GenBank/DDBJ whole genome shotgun (WGS) entry which is preliminary data.</text>
</comment>
<dbReference type="AlphaFoldDB" id="A0AAP0NKE9"/>
<protein>
    <submittedName>
        <fullName evidence="2">Uncharacterized protein</fullName>
    </submittedName>
</protein>
<dbReference type="Proteomes" id="UP001417504">
    <property type="component" value="Unassembled WGS sequence"/>
</dbReference>
<reference evidence="2 3" key="1">
    <citation type="submission" date="2024-01" db="EMBL/GenBank/DDBJ databases">
        <title>Genome assemblies of Stephania.</title>
        <authorList>
            <person name="Yang L."/>
        </authorList>
    </citation>
    <scope>NUCLEOTIDE SEQUENCE [LARGE SCALE GENOMIC DNA]</scope>
    <source>
        <strain evidence="2">QJT</strain>
        <tissue evidence="2">Leaf</tissue>
    </source>
</reference>
<gene>
    <name evidence="2" type="ORF">Sjap_018333</name>
</gene>